<gene>
    <name evidence="1" type="ORF">HNQ96_006189</name>
</gene>
<dbReference type="Proteomes" id="UP000532373">
    <property type="component" value="Unassembled WGS sequence"/>
</dbReference>
<evidence type="ECO:0000313" key="2">
    <source>
        <dbReference type="Proteomes" id="UP000532373"/>
    </source>
</evidence>
<dbReference type="EMBL" id="JACHGI010000026">
    <property type="protein sequence ID" value="MBB6470292.1"/>
    <property type="molecule type" value="Genomic_DNA"/>
</dbReference>
<protein>
    <submittedName>
        <fullName evidence="1">Uncharacterized protein</fullName>
    </submittedName>
</protein>
<name>A0A8E1WMT1_9HYPH</name>
<evidence type="ECO:0000313" key="1">
    <source>
        <dbReference type="EMBL" id="MBB6470292.1"/>
    </source>
</evidence>
<sequence>MRLLELSENGPIALRGMMEQAFQLQKVRKAASEDHGKQSSITAFRSIPHDLVVVHAGTGKACREFLA</sequence>
<dbReference type="AlphaFoldDB" id="A0A8E1WMT1"/>
<reference evidence="1 2" key="1">
    <citation type="submission" date="2020-08" db="EMBL/GenBank/DDBJ databases">
        <title>Genomic Encyclopedia of Type Strains, Phase IV (KMG-IV): sequencing the most valuable type-strain genomes for metagenomic binning, comparative biology and taxonomic classification.</title>
        <authorList>
            <person name="Goeker M."/>
        </authorList>
    </citation>
    <scope>NUCLEOTIDE SEQUENCE [LARGE SCALE GENOMIC DNA]</scope>
    <source>
        <strain evidence="1 2">DSM 17454</strain>
    </source>
</reference>
<proteinExistence type="predicted"/>
<comment type="caution">
    <text evidence="1">The sequence shown here is derived from an EMBL/GenBank/DDBJ whole genome shotgun (WGS) entry which is preliminary data.</text>
</comment>
<dbReference type="RefSeq" id="WP_184774394.1">
    <property type="nucleotide sequence ID" value="NZ_JACHGI010000026.1"/>
</dbReference>
<accession>A0A8E1WMT1</accession>
<organism evidence="1 2">
    <name type="scientific">Aminobacter carboxidus</name>
    <dbReference type="NCBI Taxonomy" id="376165"/>
    <lineage>
        <taxon>Bacteria</taxon>
        <taxon>Pseudomonadati</taxon>
        <taxon>Pseudomonadota</taxon>
        <taxon>Alphaproteobacteria</taxon>
        <taxon>Hyphomicrobiales</taxon>
        <taxon>Phyllobacteriaceae</taxon>
        <taxon>Aminobacter</taxon>
    </lineage>
</organism>